<dbReference type="AlphaFoldDB" id="A0A1M5MIV2"/>
<proteinExistence type="predicted"/>
<reference evidence="1 2" key="1">
    <citation type="submission" date="2016-11" db="EMBL/GenBank/DDBJ databases">
        <authorList>
            <person name="Jaros S."/>
            <person name="Januszkiewicz K."/>
            <person name="Wedrychowicz H."/>
        </authorList>
    </citation>
    <scope>NUCLEOTIDE SEQUENCE [LARGE SCALE GENOMIC DNA]</scope>
    <source>
        <strain evidence="1 2">DSM 24574</strain>
    </source>
</reference>
<dbReference type="EMBL" id="FQWQ01000001">
    <property type="protein sequence ID" value="SHG77131.1"/>
    <property type="molecule type" value="Genomic_DNA"/>
</dbReference>
<protein>
    <submittedName>
        <fullName evidence="1">Uncharacterized protein</fullName>
    </submittedName>
</protein>
<accession>A0A1M5MIV2</accession>
<dbReference type="Proteomes" id="UP000184212">
    <property type="component" value="Unassembled WGS sequence"/>
</dbReference>
<evidence type="ECO:0000313" key="2">
    <source>
        <dbReference type="Proteomes" id="UP000184212"/>
    </source>
</evidence>
<name>A0A1M5MIV2_9BACT</name>
<evidence type="ECO:0000313" key="1">
    <source>
        <dbReference type="EMBL" id="SHG77131.1"/>
    </source>
</evidence>
<organism evidence="1 2">
    <name type="scientific">Chryseolinea serpens</name>
    <dbReference type="NCBI Taxonomy" id="947013"/>
    <lineage>
        <taxon>Bacteria</taxon>
        <taxon>Pseudomonadati</taxon>
        <taxon>Bacteroidota</taxon>
        <taxon>Cytophagia</taxon>
        <taxon>Cytophagales</taxon>
        <taxon>Fulvivirgaceae</taxon>
        <taxon>Chryseolinea</taxon>
    </lineage>
</organism>
<keyword evidence="2" id="KW-1185">Reference proteome</keyword>
<dbReference type="RefSeq" id="WP_178377055.1">
    <property type="nucleotide sequence ID" value="NZ_FQWQ01000001.1"/>
</dbReference>
<gene>
    <name evidence="1" type="ORF">SAMN04488109_1764</name>
</gene>
<sequence>MKAKALEIKTIPTLTGDSAIRFMELVERNQDIRIPESKLEAMRKRAEQILKKAKI</sequence>